<dbReference type="Gene3D" id="1.10.10.1100">
    <property type="entry name" value="BFD-like [2Fe-2S]-binding domain"/>
    <property type="match status" value="1"/>
</dbReference>
<protein>
    <submittedName>
        <fullName evidence="1">Uncharacterized protein</fullName>
    </submittedName>
</protein>
<sequence length="68" mass="7906">MKVDRCICHEISFAEIKRIAREKGIKSLAEIQEKKIACTNCKLCTPYVKLVLETGETEFDRSARYLKR</sequence>
<accession>A0A2N0VLJ9</accession>
<gene>
    <name evidence="1" type="ORF">CWD77_06120</name>
</gene>
<evidence type="ECO:0000313" key="2">
    <source>
        <dbReference type="Proteomes" id="UP000233398"/>
    </source>
</evidence>
<name>A0A2N0VLJ9_9BACT</name>
<dbReference type="OrthoDB" id="1495269at2"/>
<dbReference type="EMBL" id="PISP01000001">
    <property type="protein sequence ID" value="PKD45029.1"/>
    <property type="molecule type" value="Genomic_DNA"/>
</dbReference>
<dbReference type="InterPro" id="IPR041854">
    <property type="entry name" value="BFD-like_2Fe2S-bd_dom_sf"/>
</dbReference>
<organism evidence="1 2">
    <name type="scientific">Rhodohalobacter barkolensis</name>
    <dbReference type="NCBI Taxonomy" id="2053187"/>
    <lineage>
        <taxon>Bacteria</taxon>
        <taxon>Pseudomonadati</taxon>
        <taxon>Balneolota</taxon>
        <taxon>Balneolia</taxon>
        <taxon>Balneolales</taxon>
        <taxon>Balneolaceae</taxon>
        <taxon>Rhodohalobacter</taxon>
    </lineage>
</organism>
<keyword evidence="2" id="KW-1185">Reference proteome</keyword>
<dbReference type="RefSeq" id="WP_101072400.1">
    <property type="nucleotide sequence ID" value="NZ_PISP01000001.1"/>
</dbReference>
<comment type="caution">
    <text evidence="1">The sequence shown here is derived from an EMBL/GenBank/DDBJ whole genome shotgun (WGS) entry which is preliminary data.</text>
</comment>
<proteinExistence type="predicted"/>
<dbReference type="Proteomes" id="UP000233398">
    <property type="component" value="Unassembled WGS sequence"/>
</dbReference>
<evidence type="ECO:0000313" key="1">
    <source>
        <dbReference type="EMBL" id="PKD45029.1"/>
    </source>
</evidence>
<reference evidence="1 2" key="1">
    <citation type="submission" date="2017-11" db="EMBL/GenBank/DDBJ databases">
        <title>Rhodohalobacter 15182 sp. nov., isolated from a salt lake.</title>
        <authorList>
            <person name="Han S."/>
        </authorList>
    </citation>
    <scope>NUCLEOTIDE SEQUENCE [LARGE SCALE GENOMIC DNA]</scope>
    <source>
        <strain evidence="1 2">15182</strain>
    </source>
</reference>
<dbReference type="AlphaFoldDB" id="A0A2N0VLJ9"/>